<dbReference type="Proteomes" id="UP000004995">
    <property type="component" value="Unassembled WGS sequence"/>
</dbReference>
<dbReference type="EMBL" id="AGNK02002530">
    <property type="status" value="NOT_ANNOTATED_CDS"/>
    <property type="molecule type" value="Genomic_DNA"/>
</dbReference>
<evidence type="ECO:0000256" key="1">
    <source>
        <dbReference type="SAM" id="MobiDB-lite"/>
    </source>
</evidence>
<dbReference type="HOGENOM" id="CLU_1527733_0_0_1"/>
<evidence type="ECO:0000313" key="2">
    <source>
        <dbReference type="EnsemblPlants" id="KQL10860"/>
    </source>
</evidence>
<feature type="compositionally biased region" description="Low complexity" evidence="1">
    <location>
        <begin position="106"/>
        <end position="126"/>
    </location>
</feature>
<dbReference type="InParanoid" id="K3XZK8"/>
<organism evidence="2 3">
    <name type="scientific">Setaria italica</name>
    <name type="common">Foxtail millet</name>
    <name type="synonym">Panicum italicum</name>
    <dbReference type="NCBI Taxonomy" id="4555"/>
    <lineage>
        <taxon>Eukaryota</taxon>
        <taxon>Viridiplantae</taxon>
        <taxon>Streptophyta</taxon>
        <taxon>Embryophyta</taxon>
        <taxon>Tracheophyta</taxon>
        <taxon>Spermatophyta</taxon>
        <taxon>Magnoliopsida</taxon>
        <taxon>Liliopsida</taxon>
        <taxon>Poales</taxon>
        <taxon>Poaceae</taxon>
        <taxon>PACMAD clade</taxon>
        <taxon>Panicoideae</taxon>
        <taxon>Panicodae</taxon>
        <taxon>Paniceae</taxon>
        <taxon>Cenchrinae</taxon>
        <taxon>Setaria</taxon>
    </lineage>
</organism>
<feature type="compositionally biased region" description="Basic and acidic residues" evidence="1">
    <location>
        <begin position="127"/>
        <end position="142"/>
    </location>
</feature>
<accession>K3XZK8</accession>
<keyword evidence="3" id="KW-1185">Reference proteome</keyword>
<protein>
    <submittedName>
        <fullName evidence="2">Uncharacterized protein</fullName>
    </submittedName>
</protein>
<proteinExistence type="predicted"/>
<reference evidence="3" key="1">
    <citation type="journal article" date="2012" name="Nat. Biotechnol.">
        <title>Reference genome sequence of the model plant Setaria.</title>
        <authorList>
            <person name="Bennetzen J.L."/>
            <person name="Schmutz J."/>
            <person name="Wang H."/>
            <person name="Percifield R."/>
            <person name="Hawkins J."/>
            <person name="Pontaroli A.C."/>
            <person name="Estep M."/>
            <person name="Feng L."/>
            <person name="Vaughn J.N."/>
            <person name="Grimwood J."/>
            <person name="Jenkins J."/>
            <person name="Barry K."/>
            <person name="Lindquist E."/>
            <person name="Hellsten U."/>
            <person name="Deshpande S."/>
            <person name="Wang X."/>
            <person name="Wu X."/>
            <person name="Mitros T."/>
            <person name="Triplett J."/>
            <person name="Yang X."/>
            <person name="Ye C.Y."/>
            <person name="Mauro-Herrera M."/>
            <person name="Wang L."/>
            <person name="Li P."/>
            <person name="Sharma M."/>
            <person name="Sharma R."/>
            <person name="Ronald P.C."/>
            <person name="Panaud O."/>
            <person name="Kellogg E.A."/>
            <person name="Brutnell T.P."/>
            <person name="Doust A.N."/>
            <person name="Tuskan G.A."/>
            <person name="Rokhsar D."/>
            <person name="Devos K.M."/>
        </authorList>
    </citation>
    <scope>NUCLEOTIDE SEQUENCE [LARGE SCALE GENOMIC DNA]</scope>
    <source>
        <strain evidence="3">cv. Yugu1</strain>
    </source>
</reference>
<evidence type="ECO:0000313" key="3">
    <source>
        <dbReference type="Proteomes" id="UP000004995"/>
    </source>
</evidence>
<name>K3XZK8_SETIT</name>
<feature type="region of interest" description="Disordered" evidence="1">
    <location>
        <begin position="1"/>
        <end position="20"/>
    </location>
</feature>
<feature type="region of interest" description="Disordered" evidence="1">
    <location>
        <begin position="83"/>
        <end position="176"/>
    </location>
</feature>
<feature type="compositionally biased region" description="Basic and acidic residues" evidence="1">
    <location>
        <begin position="88"/>
        <end position="101"/>
    </location>
</feature>
<dbReference type="EnsemblPlants" id="KQL10860">
    <property type="protein sequence ID" value="KQL10860"/>
    <property type="gene ID" value="SETIT_007369mg"/>
</dbReference>
<feature type="compositionally biased region" description="Low complexity" evidence="1">
    <location>
        <begin position="144"/>
        <end position="166"/>
    </location>
</feature>
<reference evidence="2" key="2">
    <citation type="submission" date="2018-08" db="UniProtKB">
        <authorList>
            <consortium name="EnsemblPlants"/>
        </authorList>
    </citation>
    <scope>IDENTIFICATION</scope>
    <source>
        <strain evidence="2">Yugu1</strain>
    </source>
</reference>
<dbReference type="Gramene" id="KQL10860">
    <property type="protein sequence ID" value="KQL10860"/>
    <property type="gene ID" value="SETIT_007369mg"/>
</dbReference>
<sequence>MDGGRPCAATTSREKRQPTRCMPMCDSARIGFQPQIPFFSSSAVAAPRVTAAKLWRLSRRAASPASLPSSSSSLSSSFPCFSCLGIDRNGDIRDKRRDSGRGRGSPGTTSTPSSSLSSSFPCLSCSDLDRNGDIRDKRRDSGRGSTRTASTPPAASSPSSSAGSAREVVRRVARAW</sequence>
<dbReference type="AlphaFoldDB" id="K3XZK8"/>